<keyword evidence="1" id="KW-0812">Transmembrane</keyword>
<name>A0A8D8YN84_9HEMI</name>
<proteinExistence type="predicted"/>
<protein>
    <submittedName>
        <fullName evidence="2">Uncharacterized protein</fullName>
    </submittedName>
</protein>
<feature type="transmembrane region" description="Helical" evidence="1">
    <location>
        <begin position="74"/>
        <end position="92"/>
    </location>
</feature>
<keyword evidence="1" id="KW-1133">Transmembrane helix</keyword>
<evidence type="ECO:0000256" key="1">
    <source>
        <dbReference type="SAM" id="Phobius"/>
    </source>
</evidence>
<dbReference type="EMBL" id="HBUF01384197">
    <property type="protein sequence ID" value="CAG6731491.1"/>
    <property type="molecule type" value="Transcribed_RNA"/>
</dbReference>
<sequence length="107" mass="12310">MMYMKITDSLALILPGLNRLRPSDVITKVDIIAIIIIIGSSSESKFKLNLFRRLRFQGHRLVYKICRKQQRRRLYFYFFSFIIIIIIISSGSSTSSNSSSSSNELKG</sequence>
<organism evidence="2">
    <name type="scientific">Cacopsylla melanoneura</name>
    <dbReference type="NCBI Taxonomy" id="428564"/>
    <lineage>
        <taxon>Eukaryota</taxon>
        <taxon>Metazoa</taxon>
        <taxon>Ecdysozoa</taxon>
        <taxon>Arthropoda</taxon>
        <taxon>Hexapoda</taxon>
        <taxon>Insecta</taxon>
        <taxon>Pterygota</taxon>
        <taxon>Neoptera</taxon>
        <taxon>Paraneoptera</taxon>
        <taxon>Hemiptera</taxon>
        <taxon>Sternorrhyncha</taxon>
        <taxon>Psylloidea</taxon>
        <taxon>Psyllidae</taxon>
        <taxon>Psyllinae</taxon>
        <taxon>Cacopsylla</taxon>
    </lineage>
</organism>
<reference evidence="2" key="1">
    <citation type="submission" date="2021-05" db="EMBL/GenBank/DDBJ databases">
        <authorList>
            <person name="Alioto T."/>
            <person name="Alioto T."/>
            <person name="Gomez Garrido J."/>
        </authorList>
    </citation>
    <scope>NUCLEOTIDE SEQUENCE</scope>
</reference>
<keyword evidence="1" id="KW-0472">Membrane</keyword>
<dbReference type="AlphaFoldDB" id="A0A8D8YN84"/>
<evidence type="ECO:0000313" key="2">
    <source>
        <dbReference type="EMBL" id="CAG6731491.1"/>
    </source>
</evidence>
<accession>A0A8D8YN84</accession>